<evidence type="ECO:0000256" key="3">
    <source>
        <dbReference type="ARBA" id="ARBA00023125"/>
    </source>
</evidence>
<gene>
    <name evidence="9" type="primary">LOC100199849</name>
</gene>
<feature type="region of interest" description="Disordered" evidence="6">
    <location>
        <begin position="46"/>
        <end position="76"/>
    </location>
</feature>
<evidence type="ECO:0000256" key="6">
    <source>
        <dbReference type="SAM" id="MobiDB-lite"/>
    </source>
</evidence>
<evidence type="ECO:0000313" key="8">
    <source>
        <dbReference type="Proteomes" id="UP001652625"/>
    </source>
</evidence>
<reference evidence="9" key="1">
    <citation type="submission" date="2025-08" db="UniProtKB">
        <authorList>
            <consortium name="RefSeq"/>
        </authorList>
    </citation>
    <scope>IDENTIFICATION</scope>
</reference>
<dbReference type="RefSeq" id="XP_065663308.1">
    <property type="nucleotide sequence ID" value="XM_065807236.1"/>
</dbReference>
<dbReference type="GeneID" id="100199849"/>
<sequence length="315" mass="35903">MAKINVLIQAAKLVESDEDIVLPKTKGSVRVIGLFAEEDTEVYEQYSSSIQSSPSSMSDSESKKGKPYYCPGSREQHNRLEKNRRAEMKQFFIKLKQHVPSLEGKPKASNASILAAAKSYIEELKKLDKRYEVERYRLHRCRVCLEEQVKMLKEDIRRQSLQNELFSQVQQEKKCLKNPKEMTSVETQANEADILAELPVDSFSCTGTIVSDTAAIAEPGGLEKQSVETFIISDSSFSKNIEDDIAVEYETHMTKENESFSLDSIILPRYSEPLDQLTTNIQYASSSDSDFSSKSFYFEFQHRSDDEEPDLEIEL</sequence>
<proteinExistence type="predicted"/>
<dbReference type="InterPro" id="IPR036638">
    <property type="entry name" value="HLH_DNA-bd_sf"/>
</dbReference>
<protein>
    <submittedName>
        <fullName evidence="9">Max dimerization protein 1</fullName>
    </submittedName>
</protein>
<keyword evidence="8" id="KW-1185">Reference proteome</keyword>
<dbReference type="SMART" id="SM00353">
    <property type="entry name" value="HLH"/>
    <property type="match status" value="1"/>
</dbReference>
<dbReference type="InterPro" id="IPR011598">
    <property type="entry name" value="bHLH_dom"/>
</dbReference>
<keyword evidence="2" id="KW-0805">Transcription regulation</keyword>
<evidence type="ECO:0000256" key="5">
    <source>
        <dbReference type="ARBA" id="ARBA00023242"/>
    </source>
</evidence>
<keyword evidence="5" id="KW-0539">Nucleus</keyword>
<name>A0ABM4CNA5_HYDVU</name>
<evidence type="ECO:0000256" key="4">
    <source>
        <dbReference type="ARBA" id="ARBA00023163"/>
    </source>
</evidence>
<dbReference type="SUPFAM" id="SSF47459">
    <property type="entry name" value="HLH, helix-loop-helix DNA-binding domain"/>
    <property type="match status" value="1"/>
</dbReference>
<comment type="subcellular location">
    <subcellularLocation>
        <location evidence="1">Nucleus</location>
    </subcellularLocation>
</comment>
<dbReference type="Proteomes" id="UP001652625">
    <property type="component" value="Chromosome 10"/>
</dbReference>
<feature type="compositionally biased region" description="Low complexity" evidence="6">
    <location>
        <begin position="47"/>
        <end position="59"/>
    </location>
</feature>
<dbReference type="PANTHER" id="PTHR11969">
    <property type="entry name" value="MAX DIMERIZATION, MAD"/>
    <property type="match status" value="1"/>
</dbReference>
<accession>A0ABM4CNA5</accession>
<keyword evidence="3" id="KW-0238">DNA-binding</keyword>
<organism evidence="8 9">
    <name type="scientific">Hydra vulgaris</name>
    <name type="common">Hydra</name>
    <name type="synonym">Hydra attenuata</name>
    <dbReference type="NCBI Taxonomy" id="6087"/>
    <lineage>
        <taxon>Eukaryota</taxon>
        <taxon>Metazoa</taxon>
        <taxon>Cnidaria</taxon>
        <taxon>Hydrozoa</taxon>
        <taxon>Hydroidolina</taxon>
        <taxon>Anthoathecata</taxon>
        <taxon>Aplanulata</taxon>
        <taxon>Hydridae</taxon>
        <taxon>Hydra</taxon>
    </lineage>
</organism>
<dbReference type="Pfam" id="PF00010">
    <property type="entry name" value="HLH"/>
    <property type="match status" value="1"/>
</dbReference>
<dbReference type="PROSITE" id="PS50888">
    <property type="entry name" value="BHLH"/>
    <property type="match status" value="1"/>
</dbReference>
<evidence type="ECO:0000256" key="2">
    <source>
        <dbReference type="ARBA" id="ARBA00023015"/>
    </source>
</evidence>
<keyword evidence="4" id="KW-0804">Transcription</keyword>
<feature type="domain" description="BHLH" evidence="7">
    <location>
        <begin position="72"/>
        <end position="124"/>
    </location>
</feature>
<dbReference type="PANTHER" id="PTHR11969:SF54">
    <property type="entry name" value="MAD-LIKE PROTEIN 1"/>
    <property type="match status" value="1"/>
</dbReference>
<dbReference type="Gene3D" id="4.10.280.10">
    <property type="entry name" value="Helix-loop-helix DNA-binding domain"/>
    <property type="match status" value="1"/>
</dbReference>
<evidence type="ECO:0000259" key="7">
    <source>
        <dbReference type="PROSITE" id="PS50888"/>
    </source>
</evidence>
<evidence type="ECO:0000313" key="9">
    <source>
        <dbReference type="RefSeq" id="XP_065663308.1"/>
    </source>
</evidence>
<evidence type="ECO:0000256" key="1">
    <source>
        <dbReference type="ARBA" id="ARBA00004123"/>
    </source>
</evidence>